<name>A0A167SY65_CORFA</name>
<evidence type="ECO:0000313" key="2">
    <source>
        <dbReference type="EMBL" id="OAA60055.1"/>
    </source>
</evidence>
<dbReference type="AlphaFoldDB" id="A0A167SY65"/>
<sequence length="122" mass="13922">MPLYTSPPPERDLLTRRLRNERQRARNRPRSSSASQRTETVVECTIITVILRRPSQQYGTTQAPTRAPGSPPSYEDVFQWEAETSVAENRPQQQQQQQQRETNATPRRGAATATLPIHIKKA</sequence>
<organism evidence="2 3">
    <name type="scientific">Cordyceps fumosorosea (strain ARSEF 2679)</name>
    <name type="common">Isaria fumosorosea</name>
    <dbReference type="NCBI Taxonomy" id="1081104"/>
    <lineage>
        <taxon>Eukaryota</taxon>
        <taxon>Fungi</taxon>
        <taxon>Dikarya</taxon>
        <taxon>Ascomycota</taxon>
        <taxon>Pezizomycotina</taxon>
        <taxon>Sordariomycetes</taxon>
        <taxon>Hypocreomycetidae</taxon>
        <taxon>Hypocreales</taxon>
        <taxon>Cordycipitaceae</taxon>
        <taxon>Cordyceps</taxon>
    </lineage>
</organism>
<feature type="compositionally biased region" description="Polar residues" evidence="1">
    <location>
        <begin position="54"/>
        <end position="64"/>
    </location>
</feature>
<feature type="compositionally biased region" description="Basic and acidic residues" evidence="1">
    <location>
        <begin position="9"/>
        <end position="24"/>
    </location>
</feature>
<feature type="region of interest" description="Disordered" evidence="1">
    <location>
        <begin position="52"/>
        <end position="122"/>
    </location>
</feature>
<keyword evidence="3" id="KW-1185">Reference proteome</keyword>
<reference evidence="2 3" key="1">
    <citation type="journal article" date="2016" name="Genome Biol. Evol.">
        <title>Divergent and convergent evolution of fungal pathogenicity.</title>
        <authorList>
            <person name="Shang Y."/>
            <person name="Xiao G."/>
            <person name="Zheng P."/>
            <person name="Cen K."/>
            <person name="Zhan S."/>
            <person name="Wang C."/>
        </authorList>
    </citation>
    <scope>NUCLEOTIDE SEQUENCE [LARGE SCALE GENOMIC DNA]</scope>
    <source>
        <strain evidence="2 3">ARSEF 2679</strain>
    </source>
</reference>
<gene>
    <name evidence="2" type="ORF">ISF_06066</name>
</gene>
<evidence type="ECO:0000313" key="3">
    <source>
        <dbReference type="Proteomes" id="UP000076744"/>
    </source>
</evidence>
<evidence type="ECO:0000256" key="1">
    <source>
        <dbReference type="SAM" id="MobiDB-lite"/>
    </source>
</evidence>
<protein>
    <submittedName>
        <fullName evidence="2">Uncharacterized protein</fullName>
    </submittedName>
</protein>
<feature type="compositionally biased region" description="Low complexity" evidence="1">
    <location>
        <begin position="30"/>
        <end position="39"/>
    </location>
</feature>
<accession>A0A167SY65</accession>
<dbReference type="RefSeq" id="XP_018703168.1">
    <property type="nucleotide sequence ID" value="XM_018849670.1"/>
</dbReference>
<dbReference type="EMBL" id="AZHB01000015">
    <property type="protein sequence ID" value="OAA60055.1"/>
    <property type="molecule type" value="Genomic_DNA"/>
</dbReference>
<dbReference type="Proteomes" id="UP000076744">
    <property type="component" value="Unassembled WGS sequence"/>
</dbReference>
<comment type="caution">
    <text evidence="2">The sequence shown here is derived from an EMBL/GenBank/DDBJ whole genome shotgun (WGS) entry which is preliminary data.</text>
</comment>
<dbReference type="GeneID" id="30022358"/>
<feature type="region of interest" description="Disordered" evidence="1">
    <location>
        <begin position="1"/>
        <end position="39"/>
    </location>
</feature>
<proteinExistence type="predicted"/>